<gene>
    <name evidence="2" type="ORF">JOF34_000961</name>
</gene>
<dbReference type="RefSeq" id="WP_165136556.1">
    <property type="nucleotide sequence ID" value="NZ_CP049253.1"/>
</dbReference>
<proteinExistence type="predicted"/>
<evidence type="ECO:0000313" key="3">
    <source>
        <dbReference type="Proteomes" id="UP001519362"/>
    </source>
</evidence>
<dbReference type="Gene3D" id="3.40.50.880">
    <property type="match status" value="1"/>
</dbReference>
<evidence type="ECO:0000259" key="1">
    <source>
        <dbReference type="Pfam" id="PF06283"/>
    </source>
</evidence>
<sequence>MRALIATAEGRYTDPWHPFVETTQRLAETLTEAGFTTEVAPVDEALARIGDANLLAVNAGDPWRHDPLPLGAPVAAITGLDEALKRGIGVLAMHTSLSSLRDYPSWPIAVGGMWVPGLSMHPPISNATFSWAPHPLADTEPLTAFDERYAYMQQFGPRDVVAVHEHDGINHPVVWTRSHGNSRIAVDLLGHDARSYDSPAHHALITRLAHWAAGA</sequence>
<comment type="caution">
    <text evidence="2">The sequence shown here is derived from an EMBL/GenBank/DDBJ whole genome shotgun (WGS) entry which is preliminary data.</text>
</comment>
<dbReference type="EMBL" id="JAGIOL010000001">
    <property type="protein sequence ID" value="MBP2436375.1"/>
    <property type="molecule type" value="Genomic_DNA"/>
</dbReference>
<keyword evidence="3" id="KW-1185">Reference proteome</keyword>
<evidence type="ECO:0000313" key="2">
    <source>
        <dbReference type="EMBL" id="MBP2436375.1"/>
    </source>
</evidence>
<dbReference type="Pfam" id="PF06283">
    <property type="entry name" value="ThuA"/>
    <property type="match status" value="1"/>
</dbReference>
<keyword evidence="2" id="KW-0315">Glutamine amidotransferase</keyword>
<dbReference type="InterPro" id="IPR029062">
    <property type="entry name" value="Class_I_gatase-like"/>
</dbReference>
<organism evidence="2 3">
    <name type="scientific">Microbacterium amylolyticum</name>
    <dbReference type="NCBI Taxonomy" id="936337"/>
    <lineage>
        <taxon>Bacteria</taxon>
        <taxon>Bacillati</taxon>
        <taxon>Actinomycetota</taxon>
        <taxon>Actinomycetes</taxon>
        <taxon>Micrococcales</taxon>
        <taxon>Microbacteriaceae</taxon>
        <taxon>Microbacterium</taxon>
    </lineage>
</organism>
<dbReference type="InterPro" id="IPR029010">
    <property type="entry name" value="ThuA-like"/>
</dbReference>
<dbReference type="Proteomes" id="UP001519362">
    <property type="component" value="Unassembled WGS sequence"/>
</dbReference>
<dbReference type="SUPFAM" id="SSF52317">
    <property type="entry name" value="Class I glutamine amidotransferase-like"/>
    <property type="match status" value="1"/>
</dbReference>
<feature type="domain" description="ThuA-like" evidence="1">
    <location>
        <begin position="22"/>
        <end position="212"/>
    </location>
</feature>
<protein>
    <submittedName>
        <fullName evidence="2">Type 1 glutamine amidotransferase</fullName>
    </submittedName>
</protein>
<name>A0ABS4ZGH3_9MICO</name>
<reference evidence="2 3" key="1">
    <citation type="submission" date="2021-03" db="EMBL/GenBank/DDBJ databases">
        <title>Sequencing the genomes of 1000 actinobacteria strains.</title>
        <authorList>
            <person name="Klenk H.-P."/>
        </authorList>
    </citation>
    <scope>NUCLEOTIDE SEQUENCE [LARGE SCALE GENOMIC DNA]</scope>
    <source>
        <strain evidence="2 3">DSM 24221</strain>
    </source>
</reference>
<accession>A0ABS4ZGH3</accession>